<dbReference type="EMBL" id="MDYP01000001">
    <property type="protein sequence ID" value="OQE12709.1"/>
    <property type="molecule type" value="Genomic_DNA"/>
</dbReference>
<reference evidence="3" key="1">
    <citation type="journal article" date="2017" name="Nat. Microbiol.">
        <title>Global analysis of biosynthetic gene clusters reveals vast potential of secondary metabolite production in Penicillium species.</title>
        <authorList>
            <person name="Nielsen J.C."/>
            <person name="Grijseels S."/>
            <person name="Prigent S."/>
            <person name="Ji B."/>
            <person name="Dainat J."/>
            <person name="Nielsen K.F."/>
            <person name="Frisvad J.C."/>
            <person name="Workman M."/>
            <person name="Nielsen J."/>
        </authorList>
    </citation>
    <scope>NUCLEOTIDE SEQUENCE [LARGE SCALE GENOMIC DNA]</scope>
    <source>
        <strain evidence="3">IBT 29486</strain>
    </source>
</reference>
<dbReference type="Proteomes" id="UP000191518">
    <property type="component" value="Unassembled WGS sequence"/>
</dbReference>
<organism evidence="2 3">
    <name type="scientific">Penicillium vulpinum</name>
    <dbReference type="NCBI Taxonomy" id="29845"/>
    <lineage>
        <taxon>Eukaryota</taxon>
        <taxon>Fungi</taxon>
        <taxon>Dikarya</taxon>
        <taxon>Ascomycota</taxon>
        <taxon>Pezizomycotina</taxon>
        <taxon>Eurotiomycetes</taxon>
        <taxon>Eurotiomycetidae</taxon>
        <taxon>Eurotiales</taxon>
        <taxon>Aspergillaceae</taxon>
        <taxon>Penicillium</taxon>
    </lineage>
</organism>
<feature type="transmembrane region" description="Helical" evidence="1">
    <location>
        <begin position="38"/>
        <end position="57"/>
    </location>
</feature>
<sequence>MAQHDYEAMRENDSLPVKRPNARWSTWRAWMISPWQTIGFMSILGIAAIIWTLPSILSTYNAIDSATDSQSSLFQCGESAAEALARGCKFDIMSFAWVPEPCFDRELMEEFLELRQWKWYADKDGQEVESELDIREGQYPEMFVSWEYHLVHCAYMWRKMHRALLKGGVDAVDGYVGSMHHTEHCSGMLLEYRQEAVNITNSWVYAKYPACGKGAFQLNKKGWYRIVDGNKMFSIPTHEDFAPL</sequence>
<name>A0A1V6SG20_9EURO</name>
<dbReference type="OrthoDB" id="3501153at2759"/>
<dbReference type="PANTHER" id="PTHR35896">
    <property type="entry name" value="IG-LIKE DOMAIN-CONTAINING PROTEIN"/>
    <property type="match status" value="1"/>
</dbReference>
<protein>
    <submittedName>
        <fullName evidence="2">Uncharacterized protein</fullName>
    </submittedName>
</protein>
<gene>
    <name evidence="2" type="ORF">PENVUL_c001G07147</name>
</gene>
<comment type="caution">
    <text evidence="2">The sequence shown here is derived from an EMBL/GenBank/DDBJ whole genome shotgun (WGS) entry which is preliminary data.</text>
</comment>
<keyword evidence="1" id="KW-1133">Transmembrane helix</keyword>
<evidence type="ECO:0000256" key="1">
    <source>
        <dbReference type="SAM" id="Phobius"/>
    </source>
</evidence>
<keyword evidence="1" id="KW-0472">Membrane</keyword>
<proteinExistence type="predicted"/>
<evidence type="ECO:0000313" key="3">
    <source>
        <dbReference type="Proteomes" id="UP000191518"/>
    </source>
</evidence>
<dbReference type="STRING" id="29845.A0A1V6SG20"/>
<dbReference type="AlphaFoldDB" id="A0A1V6SG20"/>
<accession>A0A1V6SG20</accession>
<evidence type="ECO:0000313" key="2">
    <source>
        <dbReference type="EMBL" id="OQE12709.1"/>
    </source>
</evidence>
<dbReference type="PANTHER" id="PTHR35896:SF3">
    <property type="entry name" value="MAJOR FACILITATOR SUPERFAMILY TRANSPORTER"/>
    <property type="match status" value="1"/>
</dbReference>
<dbReference type="InterPro" id="IPR053008">
    <property type="entry name" value="Phomopsin_biosynth_assoc"/>
</dbReference>
<keyword evidence="1" id="KW-0812">Transmembrane</keyword>
<keyword evidence="3" id="KW-1185">Reference proteome</keyword>